<dbReference type="InterPro" id="IPR010982">
    <property type="entry name" value="Lambda_DNA-bd_dom_sf"/>
</dbReference>
<accession>A0A6M1TUJ6</accession>
<reference evidence="7 8" key="1">
    <citation type="submission" date="2020-02" db="EMBL/GenBank/DDBJ databases">
        <title>Rhodobacter translucens sp. nov., a novel bacterium isolated from activated sludge.</title>
        <authorList>
            <person name="Liu J."/>
        </authorList>
    </citation>
    <scope>NUCLEOTIDE SEQUENCE [LARGE SCALE GENOMIC DNA]</scope>
    <source>
        <strain evidence="7 8">HX-7-19</strain>
    </source>
</reference>
<dbReference type="Gene3D" id="1.10.260.40">
    <property type="entry name" value="lambda repressor-like DNA-binding domains"/>
    <property type="match status" value="1"/>
</dbReference>
<dbReference type="CDD" id="cd01392">
    <property type="entry name" value="HTH_LacI"/>
    <property type="match status" value="1"/>
</dbReference>
<dbReference type="InterPro" id="IPR000843">
    <property type="entry name" value="HTH_LacI"/>
</dbReference>
<dbReference type="Pfam" id="PF00356">
    <property type="entry name" value="LacI"/>
    <property type="match status" value="1"/>
</dbReference>
<evidence type="ECO:0000256" key="4">
    <source>
        <dbReference type="SAM" id="MobiDB-lite"/>
    </source>
</evidence>
<comment type="caution">
    <text evidence="7">The sequence shown here is derived from an EMBL/GenBank/DDBJ whole genome shotgun (WGS) entry which is preliminary data.</text>
</comment>
<evidence type="ECO:0000313" key="7">
    <source>
        <dbReference type="EMBL" id="NGQ90586.1"/>
    </source>
</evidence>
<evidence type="ECO:0000256" key="5">
    <source>
        <dbReference type="SAM" id="Phobius"/>
    </source>
</evidence>
<dbReference type="AlphaFoldDB" id="A0A6M1TUJ6"/>
<feature type="region of interest" description="Disordered" evidence="4">
    <location>
        <begin position="311"/>
        <end position="333"/>
    </location>
</feature>
<dbReference type="Gene3D" id="3.40.50.2300">
    <property type="match status" value="2"/>
</dbReference>
<protein>
    <submittedName>
        <fullName evidence="7">LacI family transcriptional regulator</fullName>
    </submittedName>
</protein>
<evidence type="ECO:0000256" key="1">
    <source>
        <dbReference type="ARBA" id="ARBA00023015"/>
    </source>
</evidence>
<dbReference type="InterPro" id="IPR046335">
    <property type="entry name" value="LacI/GalR-like_sensor"/>
</dbReference>
<keyword evidence="5" id="KW-1133">Transmembrane helix</keyword>
<evidence type="ECO:0000256" key="3">
    <source>
        <dbReference type="ARBA" id="ARBA00023163"/>
    </source>
</evidence>
<keyword evidence="5" id="KW-0472">Membrane</keyword>
<evidence type="ECO:0000256" key="2">
    <source>
        <dbReference type="ARBA" id="ARBA00023125"/>
    </source>
</evidence>
<keyword evidence="2" id="KW-0238">DNA-binding</keyword>
<dbReference type="InterPro" id="IPR028082">
    <property type="entry name" value="Peripla_BP_I"/>
</dbReference>
<proteinExistence type="predicted"/>
<evidence type="ECO:0000259" key="6">
    <source>
        <dbReference type="PROSITE" id="PS50932"/>
    </source>
</evidence>
<keyword evidence="3" id="KW-0804">Transcription</keyword>
<dbReference type="SMART" id="SM00354">
    <property type="entry name" value="HTH_LACI"/>
    <property type="match status" value="1"/>
</dbReference>
<dbReference type="SUPFAM" id="SSF53822">
    <property type="entry name" value="Periplasmic binding protein-like I"/>
    <property type="match status" value="1"/>
</dbReference>
<feature type="domain" description="HTH lacI-type" evidence="6">
    <location>
        <begin position="2"/>
        <end position="56"/>
    </location>
</feature>
<dbReference type="EMBL" id="JAALFE010000005">
    <property type="protein sequence ID" value="NGQ90586.1"/>
    <property type="molecule type" value="Genomic_DNA"/>
</dbReference>
<dbReference type="PANTHER" id="PTHR30146:SF109">
    <property type="entry name" value="HTH-TYPE TRANSCRIPTIONAL REGULATOR GALS"/>
    <property type="match status" value="1"/>
</dbReference>
<dbReference type="PANTHER" id="PTHR30146">
    <property type="entry name" value="LACI-RELATED TRANSCRIPTIONAL REPRESSOR"/>
    <property type="match status" value="1"/>
</dbReference>
<keyword evidence="1" id="KW-0805">Transcription regulation</keyword>
<dbReference type="Pfam" id="PF13377">
    <property type="entry name" value="Peripla_BP_3"/>
    <property type="match status" value="1"/>
</dbReference>
<dbReference type="Proteomes" id="UP000474758">
    <property type="component" value="Unassembled WGS sequence"/>
</dbReference>
<dbReference type="GO" id="GO:0000976">
    <property type="term" value="F:transcription cis-regulatory region binding"/>
    <property type="evidence" value="ECO:0007669"/>
    <property type="project" value="TreeGrafter"/>
</dbReference>
<dbReference type="PROSITE" id="PS50932">
    <property type="entry name" value="HTH_LACI_2"/>
    <property type="match status" value="1"/>
</dbReference>
<keyword evidence="5" id="KW-0812">Transmembrane</keyword>
<organism evidence="7 8">
    <name type="scientific">Paragemmobacter kunshanensis</name>
    <dbReference type="NCBI Taxonomy" id="2583234"/>
    <lineage>
        <taxon>Bacteria</taxon>
        <taxon>Pseudomonadati</taxon>
        <taxon>Pseudomonadota</taxon>
        <taxon>Alphaproteobacteria</taxon>
        <taxon>Rhodobacterales</taxon>
        <taxon>Paracoccaceae</taxon>
        <taxon>Paragemmobacter</taxon>
    </lineage>
</organism>
<gene>
    <name evidence="7" type="ORF">G5V65_06725</name>
</gene>
<dbReference type="GO" id="GO:0003700">
    <property type="term" value="F:DNA-binding transcription factor activity"/>
    <property type="evidence" value="ECO:0007669"/>
    <property type="project" value="TreeGrafter"/>
</dbReference>
<sequence>MTKIKEIAERAGASIATVSRVVNGSGYVSAAMRARIEAAVAELGYRPNAGARMMRSGSSRMVGVLLPALDVHFFGILAHTVEQALFARGYQAMICSTAESPEHEADYVSAMLAQQVDGVILAAVTPDGAGVARLRAARVPIVALDRALPGTPTVAADHRTGGRMQARHLIDLGHRRFGVIGAPGHSAPVQDRLAGLTEELAAAGLPPPVIRLGPVHGFEACRDLAAALLAETRPDALIGTSDMAAIGALHAAAGCGLSVPGDLSIIGFDDLPAARYTIPQLTTIAQPIREIGQAAVDQIIALMRGETPPRPAPLPLTLIPRGTTAPRGGTAPP</sequence>
<feature type="transmembrane region" description="Helical" evidence="5">
    <location>
        <begin position="62"/>
        <end position="81"/>
    </location>
</feature>
<keyword evidence="8" id="KW-1185">Reference proteome</keyword>
<dbReference type="RefSeq" id="WP_165048230.1">
    <property type="nucleotide sequence ID" value="NZ_JAALFE010000005.1"/>
</dbReference>
<dbReference type="SUPFAM" id="SSF47413">
    <property type="entry name" value="lambda repressor-like DNA-binding domains"/>
    <property type="match status" value="1"/>
</dbReference>
<evidence type="ECO:0000313" key="8">
    <source>
        <dbReference type="Proteomes" id="UP000474758"/>
    </source>
</evidence>
<dbReference type="CDD" id="cd06267">
    <property type="entry name" value="PBP1_LacI_sugar_binding-like"/>
    <property type="match status" value="1"/>
</dbReference>
<name>A0A6M1TUJ6_9RHOB</name>